<gene>
    <name evidence="2" type="ORF">QSP1433_LOCUS2694</name>
</gene>
<name>A0A7S2RF39_9STRA</name>
<proteinExistence type="predicted"/>
<organism evidence="2">
    <name type="scientific">Mucochytrium quahogii</name>
    <dbReference type="NCBI Taxonomy" id="96639"/>
    <lineage>
        <taxon>Eukaryota</taxon>
        <taxon>Sar</taxon>
        <taxon>Stramenopiles</taxon>
        <taxon>Bigyra</taxon>
        <taxon>Labyrinthulomycetes</taxon>
        <taxon>Thraustochytrida</taxon>
        <taxon>Thraustochytriidae</taxon>
        <taxon>Mucochytrium</taxon>
    </lineage>
</organism>
<evidence type="ECO:0000256" key="1">
    <source>
        <dbReference type="SAM" id="SignalP"/>
    </source>
</evidence>
<protein>
    <recommendedName>
        <fullName evidence="3">MACPF domain-containing protein</fullName>
    </recommendedName>
</protein>
<keyword evidence="1" id="KW-0732">Signal</keyword>
<dbReference type="AlphaFoldDB" id="A0A7S2RF39"/>
<accession>A0A7S2RF39</accession>
<evidence type="ECO:0008006" key="3">
    <source>
        <dbReference type="Google" id="ProtNLM"/>
    </source>
</evidence>
<feature type="chain" id="PRO_5030758594" description="MACPF domain-containing protein" evidence="1">
    <location>
        <begin position="20"/>
        <end position="565"/>
    </location>
</feature>
<sequence length="565" mass="62412">MRTAWICVLTTGLWTRCNSLPEDFPVVDVSEIQGDSFVASLPAGYNISSGQPFCDSIDRHDDPSEEAAQIIGCMLLGKTVKLGAFGLGEDMLGPNPTILDIFPVDKIAKMVEDGCFIVALEKKGGDVTDSKTVFYSRDTYEAQVKESLGVSSGTEASYASVSVKAGYEYNDASSTSIRREASYTGGKTEQLLKISDLKISYECIGRTSNEDPSALLRYISRGMLDAWLHLESSTKLSLEGKINYTELKNQVLEFNANFGMQIPVAFKYGVVQRQELSARFDAEATATSESVGHAMTSALEVSLFGAQGSSSANMKMEFESSMSDESESMTTTASSYSYGAYGPCLDIREDQTTCTNHLMSDMNRWGAPIAIYKVLPVVPSLTADETVIDEIARASYDASHPCNPLYDSYAIETTYNNRTYYLHCGESSICRWKRSTNNEAPGSLFKLRNSNGKATNDHHYSIDVFGFNSNLGRIGSLIVDNSQPKLDPDEDEDKKRDWAYKDKEIRATSNSCITIQEGSESYLDALLDDENCTKIEYRPVIGARINYENIHELCTPTVEELAIWY</sequence>
<feature type="signal peptide" evidence="1">
    <location>
        <begin position="1"/>
        <end position="19"/>
    </location>
</feature>
<dbReference type="EMBL" id="HBHK01004496">
    <property type="protein sequence ID" value="CAD9669100.1"/>
    <property type="molecule type" value="Transcribed_RNA"/>
</dbReference>
<evidence type="ECO:0000313" key="2">
    <source>
        <dbReference type="EMBL" id="CAD9669100.1"/>
    </source>
</evidence>
<reference evidence="2" key="1">
    <citation type="submission" date="2021-01" db="EMBL/GenBank/DDBJ databases">
        <authorList>
            <person name="Corre E."/>
            <person name="Pelletier E."/>
            <person name="Niang G."/>
            <person name="Scheremetjew M."/>
            <person name="Finn R."/>
            <person name="Kale V."/>
            <person name="Holt S."/>
            <person name="Cochrane G."/>
            <person name="Meng A."/>
            <person name="Brown T."/>
            <person name="Cohen L."/>
        </authorList>
    </citation>
    <scope>NUCLEOTIDE SEQUENCE</scope>
    <source>
        <strain evidence="2">NY070348D</strain>
    </source>
</reference>